<feature type="domain" description="GST N-terminal" evidence="1">
    <location>
        <begin position="1"/>
        <end position="81"/>
    </location>
</feature>
<organism evidence="3 4">
    <name type="scientific">Zobellella taiwanensis</name>
    <dbReference type="NCBI Taxonomy" id="347535"/>
    <lineage>
        <taxon>Bacteria</taxon>
        <taxon>Pseudomonadati</taxon>
        <taxon>Pseudomonadota</taxon>
        <taxon>Gammaproteobacteria</taxon>
        <taxon>Aeromonadales</taxon>
        <taxon>Aeromonadaceae</taxon>
        <taxon>Zobellella</taxon>
    </lineage>
</organism>
<dbReference type="InterPro" id="IPR004045">
    <property type="entry name" value="Glutathione_S-Trfase_N"/>
</dbReference>
<proteinExistence type="predicted"/>
<dbReference type="CDD" id="cd03051">
    <property type="entry name" value="GST_N_GTT2_like"/>
    <property type="match status" value="1"/>
</dbReference>
<dbReference type="OrthoDB" id="9797500at2"/>
<dbReference type="SFLD" id="SFLDS00019">
    <property type="entry name" value="Glutathione_Transferase_(cytos"/>
    <property type="match status" value="1"/>
</dbReference>
<dbReference type="InterPro" id="IPR040079">
    <property type="entry name" value="Glutathione_S-Trfase"/>
</dbReference>
<dbReference type="Proteomes" id="UP000242181">
    <property type="component" value="Unassembled WGS sequence"/>
</dbReference>
<reference evidence="3 4" key="1">
    <citation type="submission" date="2018-03" db="EMBL/GenBank/DDBJ databases">
        <title>The draft genome of Zobellella taiwanensis JCM 13381.</title>
        <authorList>
            <person name="Liu L."/>
            <person name="Li L."/>
            <person name="Wang T."/>
            <person name="Zhang X."/>
            <person name="Liang L."/>
        </authorList>
    </citation>
    <scope>NUCLEOTIDE SEQUENCE [LARGE SCALE GENOMIC DNA]</scope>
    <source>
        <strain evidence="3 4">JCM 13381</strain>
    </source>
</reference>
<dbReference type="SFLD" id="SFLDG00358">
    <property type="entry name" value="Main_(cytGST)"/>
    <property type="match status" value="1"/>
</dbReference>
<evidence type="ECO:0000259" key="2">
    <source>
        <dbReference type="PROSITE" id="PS50405"/>
    </source>
</evidence>
<dbReference type="GO" id="GO:0016740">
    <property type="term" value="F:transferase activity"/>
    <property type="evidence" value="ECO:0007669"/>
    <property type="project" value="UniProtKB-KW"/>
</dbReference>
<dbReference type="InterPro" id="IPR004046">
    <property type="entry name" value="GST_C"/>
</dbReference>
<dbReference type="InterPro" id="IPR036249">
    <property type="entry name" value="Thioredoxin-like_sf"/>
</dbReference>
<dbReference type="InterPro" id="IPR036282">
    <property type="entry name" value="Glutathione-S-Trfase_C_sf"/>
</dbReference>
<feature type="domain" description="GST C-terminal" evidence="2">
    <location>
        <begin position="87"/>
        <end position="205"/>
    </location>
</feature>
<keyword evidence="4" id="KW-1185">Reference proteome</keyword>
<dbReference type="SUPFAM" id="SSF52833">
    <property type="entry name" value="Thioredoxin-like"/>
    <property type="match status" value="1"/>
</dbReference>
<sequence length="205" mass="23375">MKLYEFAPAPNARRVSLFLAEKGIEIERVPVDVRGGANLTDAFRAMSANGKIPLLELDDGSYLCESVAICRYLDETFPSTPSLFGDTPLARARIEMWHRIVELDGLLPAFQAFRNISGVYQDREHCVPEWGEESRRRVRQFLPRLEHRLSRSPYVAGEQYSVADIAAYVLADFCVQRLSITLDEYPYLQAWLARIEARPALRRPG</sequence>
<dbReference type="Gene3D" id="1.20.1050.10">
    <property type="match status" value="1"/>
</dbReference>
<evidence type="ECO:0000313" key="3">
    <source>
        <dbReference type="EMBL" id="PSJ45950.1"/>
    </source>
</evidence>
<dbReference type="PROSITE" id="PS50405">
    <property type="entry name" value="GST_CTER"/>
    <property type="match status" value="1"/>
</dbReference>
<gene>
    <name evidence="3" type="ORF">C7I36_04325</name>
</gene>
<dbReference type="EMBL" id="PXYH01000004">
    <property type="protein sequence ID" value="PSJ45950.1"/>
    <property type="molecule type" value="Genomic_DNA"/>
</dbReference>
<name>A0A2P7R6X0_9GAMM</name>
<dbReference type="AlphaFoldDB" id="A0A2P7R6X0"/>
<dbReference type="RefSeq" id="WP_106452501.1">
    <property type="nucleotide sequence ID" value="NZ_PXYH01000004.1"/>
</dbReference>
<dbReference type="InterPro" id="IPR010987">
    <property type="entry name" value="Glutathione-S-Trfase_C-like"/>
</dbReference>
<accession>A0A2P7R6X0</accession>
<dbReference type="Pfam" id="PF13409">
    <property type="entry name" value="GST_N_2"/>
    <property type="match status" value="1"/>
</dbReference>
<dbReference type="PANTHER" id="PTHR44051">
    <property type="entry name" value="GLUTATHIONE S-TRANSFERASE-RELATED"/>
    <property type="match status" value="1"/>
</dbReference>
<dbReference type="InterPro" id="IPR034345">
    <property type="entry name" value="Gtt2-like_N"/>
</dbReference>
<keyword evidence="3" id="KW-0808">Transferase</keyword>
<evidence type="ECO:0000259" key="1">
    <source>
        <dbReference type="PROSITE" id="PS50404"/>
    </source>
</evidence>
<dbReference type="Pfam" id="PF00043">
    <property type="entry name" value="GST_C"/>
    <property type="match status" value="1"/>
</dbReference>
<comment type="caution">
    <text evidence="3">The sequence shown here is derived from an EMBL/GenBank/DDBJ whole genome shotgun (WGS) entry which is preliminary data.</text>
</comment>
<dbReference type="PROSITE" id="PS50404">
    <property type="entry name" value="GST_NTER"/>
    <property type="match status" value="1"/>
</dbReference>
<dbReference type="SUPFAM" id="SSF47616">
    <property type="entry name" value="GST C-terminal domain-like"/>
    <property type="match status" value="1"/>
</dbReference>
<dbReference type="PANTHER" id="PTHR44051:SF2">
    <property type="entry name" value="HYPOTHETICAL GLUTATHIONE S-TRANSFERASE LIKE PROTEIN"/>
    <property type="match status" value="1"/>
</dbReference>
<dbReference type="Gene3D" id="3.40.30.10">
    <property type="entry name" value="Glutaredoxin"/>
    <property type="match status" value="1"/>
</dbReference>
<protein>
    <submittedName>
        <fullName evidence="3">Glutathione S-transferase</fullName>
    </submittedName>
</protein>
<evidence type="ECO:0000313" key="4">
    <source>
        <dbReference type="Proteomes" id="UP000242181"/>
    </source>
</evidence>